<dbReference type="Gene3D" id="3.80.10.10">
    <property type="entry name" value="Ribonuclease Inhibitor"/>
    <property type="match status" value="1"/>
</dbReference>
<dbReference type="SUPFAM" id="SSF52058">
    <property type="entry name" value="L domain-like"/>
    <property type="match status" value="1"/>
</dbReference>
<dbReference type="Proteomes" id="UP000319578">
    <property type="component" value="Unassembled WGS sequence"/>
</dbReference>
<evidence type="ECO:0000313" key="4">
    <source>
        <dbReference type="EMBL" id="KNB68673.1"/>
    </source>
</evidence>
<comment type="caution">
    <text evidence="4">The sequence shown here is derived from an EMBL/GenBank/DDBJ whole genome shotgun (WGS) entry which is preliminary data.</text>
</comment>
<dbReference type="PANTHER" id="PTHR45712:SF22">
    <property type="entry name" value="INSULIN-LIKE GROWTH FACTOR-BINDING PROTEIN COMPLEX ACID LABILE SUBUNIT"/>
    <property type="match status" value="1"/>
</dbReference>
<reference evidence="5" key="1">
    <citation type="submission" date="2015-07" db="EMBL/GenBank/DDBJ databases">
        <title>Genome sequencing project for genomic taxonomy and phylogenomics of Bacillus-like bacteria.</title>
        <authorList>
            <person name="Liu B."/>
            <person name="Wang J."/>
            <person name="Zhu Y."/>
            <person name="Liu G."/>
            <person name="Chen Q."/>
            <person name="Chen Z."/>
            <person name="Lan J."/>
            <person name="Che J."/>
            <person name="Ge C."/>
            <person name="Shi H."/>
            <person name="Pan Z."/>
            <person name="Liu X."/>
        </authorList>
    </citation>
    <scope>NUCLEOTIDE SEQUENCE [LARGE SCALE GENOMIC DNA]</scope>
    <source>
        <strain evidence="5">DSM 9887</strain>
    </source>
</reference>
<dbReference type="InterPro" id="IPR001611">
    <property type="entry name" value="Leu-rich_rpt"/>
</dbReference>
<dbReference type="OrthoDB" id="58060at2"/>
<dbReference type="InterPro" id="IPR032675">
    <property type="entry name" value="LRR_dom_sf"/>
</dbReference>
<dbReference type="AlphaFoldDB" id="A0A0K9YIZ7"/>
<proteinExistence type="predicted"/>
<evidence type="ECO:0000313" key="3">
    <source>
        <dbReference type="EMBL" id="GED69179.1"/>
    </source>
</evidence>
<reference evidence="3 6" key="3">
    <citation type="submission" date="2019-06" db="EMBL/GenBank/DDBJ databases">
        <title>Whole genome shotgun sequence of Brevibacillus reuszeri NBRC 15719.</title>
        <authorList>
            <person name="Hosoyama A."/>
            <person name="Uohara A."/>
            <person name="Ohji S."/>
            <person name="Ichikawa N."/>
        </authorList>
    </citation>
    <scope>NUCLEOTIDE SEQUENCE [LARGE SCALE GENOMIC DNA]</scope>
    <source>
        <strain evidence="3 6">NBRC 15719</strain>
    </source>
</reference>
<dbReference type="EMBL" id="LGIQ01000017">
    <property type="protein sequence ID" value="KNB68673.1"/>
    <property type="molecule type" value="Genomic_DNA"/>
</dbReference>
<name>A0A0K9YIZ7_9BACL</name>
<evidence type="ECO:0000256" key="1">
    <source>
        <dbReference type="ARBA" id="ARBA00022614"/>
    </source>
</evidence>
<organism evidence="4 5">
    <name type="scientific">Brevibacillus reuszeri</name>
    <dbReference type="NCBI Taxonomy" id="54915"/>
    <lineage>
        <taxon>Bacteria</taxon>
        <taxon>Bacillati</taxon>
        <taxon>Bacillota</taxon>
        <taxon>Bacilli</taxon>
        <taxon>Bacillales</taxon>
        <taxon>Paenibacillaceae</taxon>
        <taxon>Brevibacillus</taxon>
    </lineage>
</organism>
<dbReference type="EMBL" id="BJON01000011">
    <property type="protein sequence ID" value="GED69179.1"/>
    <property type="molecule type" value="Genomic_DNA"/>
</dbReference>
<dbReference type="PATRIC" id="fig|54915.3.peg.588"/>
<gene>
    <name evidence="4" type="ORF">ADS79_32410</name>
    <name evidence="3" type="ORF">BRE01_28810</name>
</gene>
<reference evidence="4" key="2">
    <citation type="submission" date="2015-07" db="EMBL/GenBank/DDBJ databases">
        <title>MeaNS - Measles Nucleotide Surveillance Program.</title>
        <authorList>
            <person name="Tran T."/>
            <person name="Druce J."/>
        </authorList>
    </citation>
    <scope>NUCLEOTIDE SEQUENCE</scope>
    <source>
        <strain evidence="4">DSM 9887</strain>
    </source>
</reference>
<accession>A0A0K9YIZ7</accession>
<dbReference type="STRING" id="54915.ADS79_32410"/>
<dbReference type="Proteomes" id="UP000036834">
    <property type="component" value="Unassembled WGS sequence"/>
</dbReference>
<evidence type="ECO:0000313" key="6">
    <source>
        <dbReference type="Proteomes" id="UP000319578"/>
    </source>
</evidence>
<dbReference type="PANTHER" id="PTHR45712">
    <property type="entry name" value="AGAP008170-PA"/>
    <property type="match status" value="1"/>
</dbReference>
<evidence type="ECO:0000256" key="2">
    <source>
        <dbReference type="ARBA" id="ARBA00022737"/>
    </source>
</evidence>
<protein>
    <submittedName>
        <fullName evidence="4">Uncharacterized protein</fullName>
    </submittedName>
</protein>
<evidence type="ECO:0000313" key="5">
    <source>
        <dbReference type="Proteomes" id="UP000036834"/>
    </source>
</evidence>
<dbReference type="RefSeq" id="WP_049742606.1">
    <property type="nucleotide sequence ID" value="NZ_BJON01000011.1"/>
</dbReference>
<keyword evidence="1" id="KW-0433">Leucine-rich repeat</keyword>
<dbReference type="Pfam" id="PF13855">
    <property type="entry name" value="LRR_8"/>
    <property type="match status" value="1"/>
</dbReference>
<keyword evidence="6" id="KW-1185">Reference proteome</keyword>
<dbReference type="InterPro" id="IPR050333">
    <property type="entry name" value="SLRP"/>
</dbReference>
<keyword evidence="2" id="KW-0677">Repeat</keyword>
<sequence length="97" mass="11300">MRLNFDGANLTETPAIVFETPNLIELSVYNNKIKSIPERLFTQHPKLEVLNYAGNEIEEVPEGITNLQSIKMLDLRWNQDLKIGCWLDELEKKGWRD</sequence>